<dbReference type="InterPro" id="IPR027417">
    <property type="entry name" value="P-loop_NTPase"/>
</dbReference>
<dbReference type="GO" id="GO:0003724">
    <property type="term" value="F:RNA helicase activity"/>
    <property type="evidence" value="ECO:0007669"/>
    <property type="project" value="UniProtKB-EC"/>
</dbReference>
<organism evidence="8 9">
    <name type="scientific">Nematostella vectensis</name>
    <name type="common">Starlet sea anemone</name>
    <dbReference type="NCBI Taxonomy" id="45351"/>
    <lineage>
        <taxon>Eukaryota</taxon>
        <taxon>Metazoa</taxon>
        <taxon>Cnidaria</taxon>
        <taxon>Anthozoa</taxon>
        <taxon>Hexacorallia</taxon>
        <taxon>Actiniaria</taxon>
        <taxon>Edwardsiidae</taxon>
        <taxon>Nematostella</taxon>
    </lineage>
</organism>
<evidence type="ECO:0000256" key="5">
    <source>
        <dbReference type="ARBA" id="ARBA00022840"/>
    </source>
</evidence>
<keyword evidence="4" id="KW-0347">Helicase</keyword>
<accession>A8DW27</accession>
<dbReference type="PhylomeDB" id="A8DW27"/>
<feature type="domain" description="DEAD-box RNA helicase Q" evidence="7">
    <location>
        <begin position="1"/>
        <end position="27"/>
    </location>
</feature>
<feature type="short sequence motif" description="Q motif" evidence="6">
    <location>
        <begin position="1"/>
        <end position="27"/>
    </location>
</feature>
<dbReference type="GO" id="GO:0016787">
    <property type="term" value="F:hydrolase activity"/>
    <property type="evidence" value="ECO:0007669"/>
    <property type="project" value="UniProtKB-KW"/>
</dbReference>
<dbReference type="GO" id="GO:0005524">
    <property type="term" value="F:ATP binding"/>
    <property type="evidence" value="ECO:0007669"/>
    <property type="project" value="UniProtKB-KW"/>
</dbReference>
<dbReference type="AlphaFoldDB" id="A8DW27"/>
<proteinExistence type="predicted"/>
<feature type="non-terminal residue" evidence="8">
    <location>
        <position position="1"/>
    </location>
</feature>
<keyword evidence="3" id="KW-0378">Hydrolase</keyword>
<dbReference type="EMBL" id="DS479013">
    <property type="protein sequence ID" value="EDO25582.1"/>
    <property type="molecule type" value="Genomic_DNA"/>
</dbReference>
<keyword evidence="5" id="KW-0067">ATP-binding</keyword>
<dbReference type="InterPro" id="IPR014014">
    <property type="entry name" value="RNA_helicase_DEAD_Q_motif"/>
</dbReference>
<evidence type="ECO:0000259" key="7">
    <source>
        <dbReference type="PROSITE" id="PS51195"/>
    </source>
</evidence>
<evidence type="ECO:0000256" key="1">
    <source>
        <dbReference type="ARBA" id="ARBA00012552"/>
    </source>
</evidence>
<dbReference type="EC" id="3.6.4.13" evidence="1"/>
<evidence type="ECO:0000256" key="2">
    <source>
        <dbReference type="ARBA" id="ARBA00022741"/>
    </source>
</evidence>
<dbReference type="HOGENOM" id="CLU_3038398_0_0_1"/>
<dbReference type="STRING" id="45351.A8DW27"/>
<evidence type="ECO:0000256" key="4">
    <source>
        <dbReference type="ARBA" id="ARBA00022806"/>
    </source>
</evidence>
<dbReference type="InParanoid" id="A8DW27"/>
<name>A8DW27_NEMVE</name>
<evidence type="ECO:0000256" key="6">
    <source>
        <dbReference type="PROSITE-ProRule" id="PRU00552"/>
    </source>
</evidence>
<keyword evidence="9" id="KW-1185">Reference proteome</keyword>
<dbReference type="SUPFAM" id="SSF52540">
    <property type="entry name" value="P-loop containing nucleoside triphosphate hydrolases"/>
    <property type="match status" value="1"/>
</dbReference>
<evidence type="ECO:0000313" key="8">
    <source>
        <dbReference type="EMBL" id="EDO25582.1"/>
    </source>
</evidence>
<protein>
    <recommendedName>
        <fullName evidence="1">RNA helicase</fullName>
        <ecNumber evidence="1">3.6.4.13</ecNumber>
    </recommendedName>
</protein>
<dbReference type="Gene3D" id="3.40.50.300">
    <property type="entry name" value="P-loop containing nucleotide triphosphate hydrolases"/>
    <property type="match status" value="1"/>
</dbReference>
<keyword evidence="2" id="KW-0547">Nucleotide-binding</keyword>
<dbReference type="Proteomes" id="UP000001593">
    <property type="component" value="Unassembled WGS sequence"/>
</dbReference>
<gene>
    <name evidence="8" type="ORF">NEMVEDRAFT_v1g156989</name>
</gene>
<sequence length="55" mass="6056">YSEFGMLPEICKAVEDMDWLLPTDVQAEAIPLILGGGDVLMVHISLLINNQNLNT</sequence>
<reference evidence="8 9" key="1">
    <citation type="journal article" date="2007" name="Science">
        <title>Sea anemone genome reveals ancestral eumetazoan gene repertoire and genomic organization.</title>
        <authorList>
            <person name="Putnam N.H."/>
            <person name="Srivastava M."/>
            <person name="Hellsten U."/>
            <person name="Dirks B."/>
            <person name="Chapman J."/>
            <person name="Salamov A."/>
            <person name="Terry A."/>
            <person name="Shapiro H."/>
            <person name="Lindquist E."/>
            <person name="Kapitonov V.V."/>
            <person name="Jurka J."/>
            <person name="Genikhovich G."/>
            <person name="Grigoriev I.V."/>
            <person name="Lucas S.M."/>
            <person name="Steele R.E."/>
            <person name="Finnerty J.R."/>
            <person name="Technau U."/>
            <person name="Martindale M.Q."/>
            <person name="Rokhsar D.S."/>
        </authorList>
    </citation>
    <scope>NUCLEOTIDE SEQUENCE [LARGE SCALE GENOMIC DNA]</scope>
    <source>
        <strain evidence="9">CH2 X CH6</strain>
    </source>
</reference>
<dbReference type="PROSITE" id="PS51195">
    <property type="entry name" value="Q_MOTIF"/>
    <property type="match status" value="1"/>
</dbReference>
<evidence type="ECO:0000313" key="9">
    <source>
        <dbReference type="Proteomes" id="UP000001593"/>
    </source>
</evidence>
<evidence type="ECO:0000256" key="3">
    <source>
        <dbReference type="ARBA" id="ARBA00022801"/>
    </source>
</evidence>
<dbReference type="eggNOG" id="KOG0349">
    <property type="taxonomic scope" value="Eukaryota"/>
</dbReference>